<dbReference type="SMART" id="SM00280">
    <property type="entry name" value="KAZAL"/>
    <property type="match status" value="2"/>
</dbReference>
<dbReference type="InterPro" id="IPR050159">
    <property type="entry name" value="Kazal-type_SerProtInhib"/>
</dbReference>
<evidence type="ECO:0000256" key="7">
    <source>
        <dbReference type="ARBA" id="ARBA00023180"/>
    </source>
</evidence>
<comment type="subcellular location">
    <subcellularLocation>
        <location evidence="1">Secreted</location>
    </subcellularLocation>
</comment>
<evidence type="ECO:0000256" key="5">
    <source>
        <dbReference type="ARBA" id="ARBA00022900"/>
    </source>
</evidence>
<keyword evidence="3" id="KW-0646">Protease inhibitor</keyword>
<dbReference type="GO" id="GO:0005576">
    <property type="term" value="C:extracellular region"/>
    <property type="evidence" value="ECO:0007669"/>
    <property type="project" value="UniProtKB-SubCell"/>
</dbReference>
<keyword evidence="7" id="KW-0325">Glycoprotein</keyword>
<feature type="domain" description="Kazal-like" evidence="8">
    <location>
        <begin position="2"/>
        <end position="59"/>
    </location>
</feature>
<proteinExistence type="predicted"/>
<evidence type="ECO:0000256" key="1">
    <source>
        <dbReference type="ARBA" id="ARBA00004613"/>
    </source>
</evidence>
<reference evidence="9" key="1">
    <citation type="submission" date="2025-08" db="UniProtKB">
        <authorList>
            <consortium name="Ensembl"/>
        </authorList>
    </citation>
    <scope>IDENTIFICATION</scope>
</reference>
<dbReference type="PROSITE" id="PS00282">
    <property type="entry name" value="KAZAL_1"/>
    <property type="match status" value="2"/>
</dbReference>
<evidence type="ECO:0000313" key="10">
    <source>
        <dbReference type="Proteomes" id="UP000694393"/>
    </source>
</evidence>
<dbReference type="PROSITE" id="PS51465">
    <property type="entry name" value="KAZAL_2"/>
    <property type="match status" value="2"/>
</dbReference>
<sequence length="107" mass="11853">SVPDAGFCSEYKTPPTFCTLEYNPICGTDGRTYGNKCAFCIIINKKAQKSKLKDSEGVIHFHPPSACTEENQPICGTDNKTYPNKCNFCQAVWKNLGSLCFKQEGEC</sequence>
<dbReference type="SUPFAM" id="SSF100895">
    <property type="entry name" value="Kazal-type serine protease inhibitors"/>
    <property type="match status" value="2"/>
</dbReference>
<evidence type="ECO:0000256" key="2">
    <source>
        <dbReference type="ARBA" id="ARBA00022525"/>
    </source>
</evidence>
<dbReference type="Gene3D" id="3.30.60.30">
    <property type="match status" value="2"/>
</dbReference>
<dbReference type="AlphaFoldDB" id="A0A8C8VJ09"/>
<evidence type="ECO:0000256" key="4">
    <source>
        <dbReference type="ARBA" id="ARBA00022737"/>
    </source>
</evidence>
<keyword evidence="4" id="KW-0677">Repeat</keyword>
<dbReference type="PANTHER" id="PTHR47499:SF1">
    <property type="entry name" value="SERINE PROTEASE INHIBITOR KAZAL-TYPE 7"/>
    <property type="match status" value="1"/>
</dbReference>
<keyword evidence="6" id="KW-1015">Disulfide bond</keyword>
<dbReference type="Pfam" id="PF00050">
    <property type="entry name" value="Kazal_1"/>
    <property type="match status" value="2"/>
</dbReference>
<evidence type="ECO:0000256" key="3">
    <source>
        <dbReference type="ARBA" id="ARBA00022690"/>
    </source>
</evidence>
<dbReference type="Proteomes" id="UP000694393">
    <property type="component" value="Unplaced"/>
</dbReference>
<keyword evidence="5" id="KW-0722">Serine protease inhibitor</keyword>
<dbReference type="GO" id="GO:0004867">
    <property type="term" value="F:serine-type endopeptidase inhibitor activity"/>
    <property type="evidence" value="ECO:0007669"/>
    <property type="project" value="UniProtKB-KW"/>
</dbReference>
<evidence type="ECO:0000259" key="8">
    <source>
        <dbReference type="PROSITE" id="PS51465"/>
    </source>
</evidence>
<evidence type="ECO:0000313" key="9">
    <source>
        <dbReference type="Ensembl" id="ENSPCEP00000011634.1"/>
    </source>
</evidence>
<dbReference type="InterPro" id="IPR036058">
    <property type="entry name" value="Kazal_dom_sf"/>
</dbReference>
<feature type="domain" description="Kazal-like" evidence="8">
    <location>
        <begin position="64"/>
        <end position="107"/>
    </location>
</feature>
<organism evidence="9 10">
    <name type="scientific">Pelusios castaneus</name>
    <name type="common">West African mud turtle</name>
    <dbReference type="NCBI Taxonomy" id="367368"/>
    <lineage>
        <taxon>Eukaryota</taxon>
        <taxon>Metazoa</taxon>
        <taxon>Chordata</taxon>
        <taxon>Craniata</taxon>
        <taxon>Vertebrata</taxon>
        <taxon>Euteleostomi</taxon>
        <taxon>Archelosauria</taxon>
        <taxon>Testudinata</taxon>
        <taxon>Testudines</taxon>
        <taxon>Pleurodira</taxon>
        <taxon>Pelomedusidae</taxon>
        <taxon>Pelusios</taxon>
    </lineage>
</organism>
<dbReference type="PRINTS" id="PR00290">
    <property type="entry name" value="KAZALINHBTR"/>
</dbReference>
<evidence type="ECO:0000256" key="6">
    <source>
        <dbReference type="ARBA" id="ARBA00023157"/>
    </source>
</evidence>
<protein>
    <recommendedName>
        <fullName evidence="8">Kazal-like domain-containing protein</fullName>
    </recommendedName>
</protein>
<reference evidence="9" key="2">
    <citation type="submission" date="2025-09" db="UniProtKB">
        <authorList>
            <consortium name="Ensembl"/>
        </authorList>
    </citation>
    <scope>IDENTIFICATION</scope>
</reference>
<keyword evidence="2" id="KW-0964">Secreted</keyword>
<keyword evidence="10" id="KW-1185">Reference proteome</keyword>
<dbReference type="PANTHER" id="PTHR47499">
    <property type="entry name" value="SERINE PROTEASE INHIBITOR KAZAL-TYPE 7 SPINK7"/>
    <property type="match status" value="1"/>
</dbReference>
<dbReference type="Ensembl" id="ENSPCET00000012024.1">
    <property type="protein sequence ID" value="ENSPCEP00000011634.1"/>
    <property type="gene ID" value="ENSPCEG00000009149.1"/>
</dbReference>
<dbReference type="InterPro" id="IPR001239">
    <property type="entry name" value="Prot_inh_Kazal-m"/>
</dbReference>
<accession>A0A8C8VJ09</accession>
<dbReference type="InterPro" id="IPR002350">
    <property type="entry name" value="Kazal_dom"/>
</dbReference>
<name>A0A8C8VJ09_9SAUR</name>
<dbReference type="FunFam" id="3.30.60.30:FF:000037">
    <property type="entry name" value="Ovomucoid"/>
    <property type="match status" value="1"/>
</dbReference>